<evidence type="ECO:0000313" key="8">
    <source>
        <dbReference type="EMBL" id="CAP24853.2"/>
    </source>
</evidence>
<evidence type="ECO:0000256" key="5">
    <source>
        <dbReference type="ARBA" id="ARBA00022840"/>
    </source>
</evidence>
<dbReference type="Pfam" id="PF00069">
    <property type="entry name" value="Pkinase"/>
    <property type="match status" value="1"/>
</dbReference>
<keyword evidence="9" id="KW-1185">Reference proteome</keyword>
<dbReference type="FunCoup" id="A8WW44">
    <property type="interactions" value="3117"/>
</dbReference>
<dbReference type="InterPro" id="IPR045801">
    <property type="entry name" value="MEKK4_N"/>
</dbReference>
<sequence>MSNYQCKKIKRCKSMPTIDDETVGDVVKKQSVLFLIFEIIFTDCTVECSKKEYSTERSGSSFRSAIKKATTRLNTSRREYMGRRSLGVATVSSKVKRKKSKTERDRDIQDDMYDEGYDASSTSSSSSRPYRCIPILEQSNRSSQNYLPSVESSSSDSDREIRRPPLLYSTLLMSPPKTLSIESLSEQFDQLEVTDRSKLHLEISHFLKKADGEKKKQMQMSQRMMNCPQFGQTMRLIVEESEHTRYTFENILWLILKAYFSVGSSGKDIMIGKSEWMAEDESIAKARKQYMMVMDMIKEFKFEFVKSDKDDTSFDSLNRRMEFSPDYCESLRESRKRVTDILDKYDTLVELFPNQNALWKVVELDRGEAEKKMLEGRMISMRVWLNILNDMADKFRALGELFEVESMAGAEWFQPLDENNKIFALEDVRVVFLEYVKKSLNLKGMKKVLNRVEKIIELTLVKTAILMQKPPSSYAAATASRSSFPFNQTMKERYGEMAQWRFCNTLSLSLNLPPLTHLFFFLVAVPMQLVVHWLEIRSATEPPDSSLLDELTFDAMITDSRDCVEEAVRIKKNYSNILQSMCSKCAMPGFLYPLKYNTYVLDVFKKYIHYVKCWSNCDTVRKEPTFLFSRLEMEWNSAVQCAQSIKSALELLCNTYCDIIESLIKEVVEGFAVDQIEEIRNRYSDPVESEDGLDYDDDVNGSRPLLRHPSHHQFMLAINLLIREVKERELRVFSLLRTTLNDSQDAVGYELRPEVDKARMLNEMVPDFCLIQLVMSSDEDDQYNNDLVNLPITMFVYRTSVDKSYVETCMLAISEGRKIDDGCIVIVPDKDHQLQKHWTGRVVKIVIDEETRICYRFLRDDMTLCLASCTVRAGMEQKYSKFLKCVAPSCSSNFIINSRIQELTEGTLLTHLENEGRRIAMLLGKLGVGQHEERTLSSLGFKLEKHFLVAFQIHRDVARVVSDSFMSHLGNSMVENALKLTRQWIEYVQLKNAIPSPTLPMWANPGFTFLQFITEPKWSNPEIMTDKQFNEFNNLVRKFEAKIIQSSSNMSTPIVPKQRKTRSTSSKTSNSSDDKNHRKSKKENQMLRIQEIEEKRYKMDFENRQIGRVITDDSHFILATDRKVVTRAPFLFVLLDEIAAGTFGVVHRAMDITSHRVVAAKVMRIRRENHKAIESEINIFRQLTHENLVKYYGVEVEDSDVIIFMEYCSQGTLERICQGKMDLKMVRQYTHSLLRAVQYLHTQKIIHRDIKPANIFLDKCTVLKLGDFGSSSRLVETSTVYGEFQTTAGTPQFMAPEIYSYGEKDEVTGSYSGYGRSVDIWAIGGTVVNMMTGKLPFEGQTRHQIAFSICFRKQKPIYPEIANERLDVQTFLDKCFEFQPTDRATASELLQTTFANVNVSDEYHIPDYQSQSSKDTSNSYFFV</sequence>
<dbReference type="Gene3D" id="1.10.510.10">
    <property type="entry name" value="Transferase(Phosphotransferase) domain 1"/>
    <property type="match status" value="1"/>
</dbReference>
<dbReference type="GO" id="GO:0005524">
    <property type="term" value="F:ATP binding"/>
    <property type="evidence" value="ECO:0007669"/>
    <property type="project" value="UniProtKB-KW"/>
</dbReference>
<feature type="region of interest" description="Disordered" evidence="6">
    <location>
        <begin position="91"/>
        <end position="130"/>
    </location>
</feature>
<dbReference type="Proteomes" id="UP000008549">
    <property type="component" value="Unassembled WGS sequence"/>
</dbReference>
<gene>
    <name evidence="10" type="primary">mtk-1</name>
    <name evidence="8" type="synonym">Cbr-mtk-1</name>
    <name evidence="10" type="ORF">CBG04061</name>
    <name evidence="8" type="ORF">CBG_04061</name>
</gene>
<proteinExistence type="predicted"/>
<evidence type="ECO:0000313" key="10">
    <source>
        <dbReference type="WormBase" id="CBG04061"/>
    </source>
</evidence>
<dbReference type="SMART" id="SM00220">
    <property type="entry name" value="S_TKc"/>
    <property type="match status" value="1"/>
</dbReference>
<evidence type="ECO:0000256" key="1">
    <source>
        <dbReference type="ARBA" id="ARBA00022527"/>
    </source>
</evidence>
<dbReference type="InterPro" id="IPR008271">
    <property type="entry name" value="Ser/Thr_kinase_AS"/>
</dbReference>
<dbReference type="eggNOG" id="KOG0198">
    <property type="taxonomic scope" value="Eukaryota"/>
</dbReference>
<keyword evidence="5" id="KW-0067">ATP-binding</keyword>
<protein>
    <submittedName>
        <fullName evidence="8">Protein CBR-MTK-1</fullName>
    </submittedName>
</protein>
<dbReference type="InterPro" id="IPR000719">
    <property type="entry name" value="Prot_kinase_dom"/>
</dbReference>
<dbReference type="InterPro" id="IPR011009">
    <property type="entry name" value="Kinase-like_dom_sf"/>
</dbReference>
<feature type="domain" description="Protein kinase" evidence="7">
    <location>
        <begin position="1132"/>
        <end position="1395"/>
    </location>
</feature>
<dbReference type="HOGENOM" id="CLU_256446_0_0_1"/>
<dbReference type="PROSITE" id="PS00108">
    <property type="entry name" value="PROTEIN_KINASE_ST"/>
    <property type="match status" value="1"/>
</dbReference>
<reference evidence="8 9" key="1">
    <citation type="journal article" date="2003" name="PLoS Biol.">
        <title>The genome sequence of Caenorhabditis briggsae: a platform for comparative genomics.</title>
        <authorList>
            <person name="Stein L.D."/>
            <person name="Bao Z."/>
            <person name="Blasiar D."/>
            <person name="Blumenthal T."/>
            <person name="Brent M.R."/>
            <person name="Chen N."/>
            <person name="Chinwalla A."/>
            <person name="Clarke L."/>
            <person name="Clee C."/>
            <person name="Coghlan A."/>
            <person name="Coulson A."/>
            <person name="D'Eustachio P."/>
            <person name="Fitch D.H."/>
            <person name="Fulton L.A."/>
            <person name="Fulton R.E."/>
            <person name="Griffiths-Jones S."/>
            <person name="Harris T.W."/>
            <person name="Hillier L.W."/>
            <person name="Kamath R."/>
            <person name="Kuwabara P.E."/>
            <person name="Mardis E.R."/>
            <person name="Marra M.A."/>
            <person name="Miner T.L."/>
            <person name="Minx P."/>
            <person name="Mullikin J.C."/>
            <person name="Plumb R.W."/>
            <person name="Rogers J."/>
            <person name="Schein J.E."/>
            <person name="Sohrmann M."/>
            <person name="Spieth J."/>
            <person name="Stajich J.E."/>
            <person name="Wei C."/>
            <person name="Willey D."/>
            <person name="Wilson R.K."/>
            <person name="Durbin R."/>
            <person name="Waterston R.H."/>
        </authorList>
    </citation>
    <scope>NUCLEOTIDE SEQUENCE [LARGE SCALE GENOMIC DNA]</scope>
    <source>
        <strain evidence="8 9">AF16</strain>
    </source>
</reference>
<dbReference type="Pfam" id="PF19431">
    <property type="entry name" value="MEKK4_N"/>
    <property type="match status" value="1"/>
</dbReference>
<dbReference type="GO" id="GO:0000165">
    <property type="term" value="P:MAPK cascade"/>
    <property type="evidence" value="ECO:0007669"/>
    <property type="project" value="InterPro"/>
</dbReference>
<accession>A8WW44</accession>
<keyword evidence="2" id="KW-0808">Transferase</keyword>
<dbReference type="InParanoid" id="A8WW44"/>
<feature type="compositionally biased region" description="Basic and acidic residues" evidence="6">
    <location>
        <begin position="1072"/>
        <end position="1086"/>
    </location>
</feature>
<dbReference type="PROSITE" id="PS50011">
    <property type="entry name" value="PROTEIN_KINASE_DOM"/>
    <property type="match status" value="1"/>
</dbReference>
<evidence type="ECO:0000256" key="6">
    <source>
        <dbReference type="SAM" id="MobiDB-lite"/>
    </source>
</evidence>
<evidence type="ECO:0000259" key="7">
    <source>
        <dbReference type="PROSITE" id="PS50011"/>
    </source>
</evidence>
<evidence type="ECO:0000256" key="4">
    <source>
        <dbReference type="ARBA" id="ARBA00022777"/>
    </source>
</evidence>
<keyword evidence="3" id="KW-0547">Nucleotide-binding</keyword>
<dbReference type="GO" id="GO:0004674">
    <property type="term" value="F:protein serine/threonine kinase activity"/>
    <property type="evidence" value="ECO:0000318"/>
    <property type="project" value="GO_Central"/>
</dbReference>
<dbReference type="WormBase" id="CBG04061">
    <property type="protein sequence ID" value="CBP14973"/>
    <property type="gene ID" value="WBGene00026807"/>
    <property type="gene designation" value="Cbr-mtk-1"/>
</dbReference>
<dbReference type="PANTHER" id="PTHR11584">
    <property type="entry name" value="SERINE/THREONINE PROTEIN KINASE"/>
    <property type="match status" value="1"/>
</dbReference>
<dbReference type="GO" id="GO:0005737">
    <property type="term" value="C:cytoplasm"/>
    <property type="evidence" value="ECO:0000318"/>
    <property type="project" value="GO_Central"/>
</dbReference>
<dbReference type="STRING" id="6238.A8WW44"/>
<name>A8WW44_CAEBR</name>
<dbReference type="PANTHER" id="PTHR11584:SF369">
    <property type="entry name" value="MITOGEN-ACTIVATED PROTEIN KINASE KINASE KINASE 19-RELATED"/>
    <property type="match status" value="1"/>
</dbReference>
<evidence type="ECO:0000256" key="2">
    <source>
        <dbReference type="ARBA" id="ARBA00022679"/>
    </source>
</evidence>
<keyword evidence="1" id="KW-0723">Serine/threonine-protein kinase</keyword>
<keyword evidence="4" id="KW-0418">Kinase</keyword>
<feature type="region of interest" description="Disordered" evidence="6">
    <location>
        <begin position="1050"/>
        <end position="1086"/>
    </location>
</feature>
<dbReference type="EMBL" id="HE600906">
    <property type="protein sequence ID" value="CAP24853.2"/>
    <property type="molecule type" value="Genomic_DNA"/>
</dbReference>
<dbReference type="SUPFAM" id="SSF56112">
    <property type="entry name" value="Protein kinase-like (PK-like)"/>
    <property type="match status" value="1"/>
</dbReference>
<evidence type="ECO:0000313" key="9">
    <source>
        <dbReference type="Proteomes" id="UP000008549"/>
    </source>
</evidence>
<dbReference type="OMA" id="ETRICYR"/>
<organism evidence="8 9">
    <name type="scientific">Caenorhabditis briggsae</name>
    <dbReference type="NCBI Taxonomy" id="6238"/>
    <lineage>
        <taxon>Eukaryota</taxon>
        <taxon>Metazoa</taxon>
        <taxon>Ecdysozoa</taxon>
        <taxon>Nematoda</taxon>
        <taxon>Chromadorea</taxon>
        <taxon>Rhabditida</taxon>
        <taxon>Rhabditina</taxon>
        <taxon>Rhabditomorpha</taxon>
        <taxon>Rhabditoidea</taxon>
        <taxon>Rhabditidae</taxon>
        <taxon>Peloderinae</taxon>
        <taxon>Caenorhabditis</taxon>
    </lineage>
</organism>
<dbReference type="FunFam" id="1.10.510.10:FF:001136">
    <property type="entry name" value="MTK1/MEKK4 homolog"/>
    <property type="match status" value="1"/>
</dbReference>
<reference evidence="8 9" key="2">
    <citation type="journal article" date="2011" name="PLoS Genet.">
        <title>Caenorhabditis briggsae recombinant inbred line genotypes reveal inter-strain incompatibility and the evolution of recombination.</title>
        <authorList>
            <person name="Ross J.A."/>
            <person name="Koboldt D.C."/>
            <person name="Staisch J.E."/>
            <person name="Chamberlin H.M."/>
            <person name="Gupta B.P."/>
            <person name="Miller R.D."/>
            <person name="Baird S.E."/>
            <person name="Haag E.S."/>
        </authorList>
    </citation>
    <scope>NUCLEOTIDE SEQUENCE [LARGE SCALE GENOMIC DNA]</scope>
    <source>
        <strain evidence="8 9">AF16</strain>
    </source>
</reference>
<evidence type="ECO:0000256" key="3">
    <source>
        <dbReference type="ARBA" id="ARBA00022741"/>
    </source>
</evidence>